<evidence type="ECO:0000313" key="4">
    <source>
        <dbReference type="EMBL" id="MBB5821393.1"/>
    </source>
</evidence>
<feature type="compositionally biased region" description="Basic and acidic residues" evidence="2">
    <location>
        <begin position="232"/>
        <end position="241"/>
    </location>
</feature>
<accession>A0A7W9IJS0</accession>
<dbReference type="SUPFAM" id="SSF55874">
    <property type="entry name" value="ATPase domain of HSP90 chaperone/DNA topoisomerase II/histidine kinase"/>
    <property type="match status" value="1"/>
</dbReference>
<organism evidence="4 5">
    <name type="scientific">Streptosporangium becharense</name>
    <dbReference type="NCBI Taxonomy" id="1816182"/>
    <lineage>
        <taxon>Bacteria</taxon>
        <taxon>Bacillati</taxon>
        <taxon>Actinomycetota</taxon>
        <taxon>Actinomycetes</taxon>
        <taxon>Streptosporangiales</taxon>
        <taxon>Streptosporangiaceae</taxon>
        <taxon>Streptosporangium</taxon>
    </lineage>
</organism>
<feature type="compositionally biased region" description="Basic and acidic residues" evidence="2">
    <location>
        <begin position="1"/>
        <end position="10"/>
    </location>
</feature>
<keyword evidence="5" id="KW-1185">Reference proteome</keyword>
<feature type="region of interest" description="Disordered" evidence="2">
    <location>
        <begin position="1"/>
        <end position="23"/>
    </location>
</feature>
<evidence type="ECO:0000256" key="1">
    <source>
        <dbReference type="ARBA" id="ARBA00022527"/>
    </source>
</evidence>
<feature type="compositionally biased region" description="Pro residues" evidence="2">
    <location>
        <begin position="95"/>
        <end position="104"/>
    </location>
</feature>
<evidence type="ECO:0000259" key="3">
    <source>
        <dbReference type="Pfam" id="PF13581"/>
    </source>
</evidence>
<dbReference type="CDD" id="cd16936">
    <property type="entry name" value="HATPase_RsbW-like"/>
    <property type="match status" value="1"/>
</dbReference>
<dbReference type="Pfam" id="PF13581">
    <property type="entry name" value="HATPase_c_2"/>
    <property type="match status" value="1"/>
</dbReference>
<sequence length="289" mass="31234">MTGHGTEERPGGQPGGRHRRGVPATWVRPRRWDAAERAAAEQLDRLEPGWIVWYGLGTRRFHAVAAWPASEPLILQARAADELRALMRETERTVPPLPGVPMPETPDRPADPRVPRRNRPSGPPASPAPPHDPYDPHAPRVVCWDLPHDLSIVGKTRGLVHETLTAWSLRHLADDVVLVVGELLANAITHGGPPVGLRLRASMSGPGTSDPSTGNLSASDPGTGMDELSVEVTDHGPGRPRRLDLDLEAVHGRGMTIVEALAHACGVTPLPHGPGKTVWARWWLPSHGV</sequence>
<evidence type="ECO:0000256" key="2">
    <source>
        <dbReference type="SAM" id="MobiDB-lite"/>
    </source>
</evidence>
<keyword evidence="1" id="KW-0808">Transferase</keyword>
<name>A0A7W9IJS0_9ACTN</name>
<dbReference type="EMBL" id="JACHMP010000001">
    <property type="protein sequence ID" value="MBB5821393.1"/>
    <property type="molecule type" value="Genomic_DNA"/>
</dbReference>
<feature type="region of interest" description="Disordered" evidence="2">
    <location>
        <begin position="91"/>
        <end position="136"/>
    </location>
</feature>
<feature type="compositionally biased region" description="Polar residues" evidence="2">
    <location>
        <begin position="205"/>
        <end position="220"/>
    </location>
</feature>
<gene>
    <name evidence="4" type="ORF">F4562_004455</name>
</gene>
<dbReference type="PANTHER" id="PTHR35526:SF3">
    <property type="entry name" value="ANTI-SIGMA-F FACTOR RSBW"/>
    <property type="match status" value="1"/>
</dbReference>
<reference evidence="4 5" key="1">
    <citation type="submission" date="2020-08" db="EMBL/GenBank/DDBJ databases">
        <title>Sequencing the genomes of 1000 actinobacteria strains.</title>
        <authorList>
            <person name="Klenk H.-P."/>
        </authorList>
    </citation>
    <scope>NUCLEOTIDE SEQUENCE [LARGE SCALE GENOMIC DNA]</scope>
    <source>
        <strain evidence="4 5">DSM 46887</strain>
    </source>
</reference>
<dbReference type="Proteomes" id="UP000540685">
    <property type="component" value="Unassembled WGS sequence"/>
</dbReference>
<feature type="compositionally biased region" description="Pro residues" evidence="2">
    <location>
        <begin position="121"/>
        <end position="131"/>
    </location>
</feature>
<evidence type="ECO:0000313" key="5">
    <source>
        <dbReference type="Proteomes" id="UP000540685"/>
    </source>
</evidence>
<keyword evidence="1" id="KW-0723">Serine/threonine-protein kinase</keyword>
<dbReference type="InterPro" id="IPR050267">
    <property type="entry name" value="Anti-sigma-factor_SerPK"/>
</dbReference>
<comment type="caution">
    <text evidence="4">The sequence shown here is derived from an EMBL/GenBank/DDBJ whole genome shotgun (WGS) entry which is preliminary data.</text>
</comment>
<dbReference type="AlphaFoldDB" id="A0A7W9IJS0"/>
<dbReference type="RefSeq" id="WP_184545854.1">
    <property type="nucleotide sequence ID" value="NZ_JACHMP010000001.1"/>
</dbReference>
<keyword evidence="1" id="KW-0418">Kinase</keyword>
<dbReference type="GO" id="GO:0004674">
    <property type="term" value="F:protein serine/threonine kinase activity"/>
    <property type="evidence" value="ECO:0007669"/>
    <property type="project" value="UniProtKB-KW"/>
</dbReference>
<dbReference type="PANTHER" id="PTHR35526">
    <property type="entry name" value="ANTI-SIGMA-F FACTOR RSBW-RELATED"/>
    <property type="match status" value="1"/>
</dbReference>
<dbReference type="InterPro" id="IPR003594">
    <property type="entry name" value="HATPase_dom"/>
</dbReference>
<feature type="domain" description="Histidine kinase/HSP90-like ATPase" evidence="3">
    <location>
        <begin position="160"/>
        <end position="282"/>
    </location>
</feature>
<dbReference type="Gene3D" id="3.30.565.10">
    <property type="entry name" value="Histidine kinase-like ATPase, C-terminal domain"/>
    <property type="match status" value="1"/>
</dbReference>
<feature type="compositionally biased region" description="Basic and acidic residues" evidence="2">
    <location>
        <begin position="105"/>
        <end position="114"/>
    </location>
</feature>
<feature type="region of interest" description="Disordered" evidence="2">
    <location>
        <begin position="202"/>
        <end position="241"/>
    </location>
</feature>
<dbReference type="InterPro" id="IPR036890">
    <property type="entry name" value="HATPase_C_sf"/>
</dbReference>
<protein>
    <submittedName>
        <fullName evidence="4">Anti-sigma regulatory factor (Ser/Thr protein kinase)</fullName>
    </submittedName>
</protein>
<proteinExistence type="predicted"/>